<evidence type="ECO:0000313" key="3">
    <source>
        <dbReference type="Proteomes" id="UP000612746"/>
    </source>
</evidence>
<evidence type="ECO:0000256" key="1">
    <source>
        <dbReference type="SAM" id="MobiDB-lite"/>
    </source>
</evidence>
<keyword evidence="3" id="KW-1185">Reference proteome</keyword>
<comment type="caution">
    <text evidence="2">The sequence shown here is derived from an EMBL/GenBank/DDBJ whole genome shotgun (WGS) entry which is preliminary data.</text>
</comment>
<organism evidence="2 3">
    <name type="scientific">Umbelopsis vinacea</name>
    <dbReference type="NCBI Taxonomy" id="44442"/>
    <lineage>
        <taxon>Eukaryota</taxon>
        <taxon>Fungi</taxon>
        <taxon>Fungi incertae sedis</taxon>
        <taxon>Mucoromycota</taxon>
        <taxon>Mucoromycotina</taxon>
        <taxon>Umbelopsidomycetes</taxon>
        <taxon>Umbelopsidales</taxon>
        <taxon>Umbelopsidaceae</taxon>
        <taxon>Umbelopsis</taxon>
    </lineage>
</organism>
<evidence type="ECO:0000313" key="2">
    <source>
        <dbReference type="EMBL" id="KAG2185331.1"/>
    </source>
</evidence>
<proteinExistence type="predicted"/>
<evidence type="ECO:0008006" key="4">
    <source>
        <dbReference type="Google" id="ProtNLM"/>
    </source>
</evidence>
<sequence length="383" mass="43148">MAAMMMVSMDDRFSHHRTSPPYPSDTHLFYDHSPSSTLLPNKESRYTVPSSVPWLDVLYRLESGTMNASDSSGTSSDSSTSHLSDGPFAQFSGANGKSTWTSSDLTMSGIKNASRAVHIRNIASHVNEKALLEAIQINGDLKAIWAECLHTRHEMIVVYYDVRDAYRLVLKAALAIQENDPFSGTWVTYCTAEQMSKIHGIHLQMNSEFMVRINGHDLSSAPDILARFGSLQSLCPNPLFYSDRQIFVGEYFDERSAIKATQELHNHIIQNLHFEFIDTLNNISFGSSNRAYDIVCDNKVLPIPIANRDERMTEYNAKQQETINVFLQRLKTFKHIADVKLEDVVDTPLPESEDDSTKVRPPGRTTSPTVNNEIDIDRILMGR</sequence>
<gene>
    <name evidence="2" type="ORF">INT44_002121</name>
</gene>
<dbReference type="EMBL" id="JAEPRA010000005">
    <property type="protein sequence ID" value="KAG2185331.1"/>
    <property type="molecule type" value="Genomic_DNA"/>
</dbReference>
<dbReference type="Proteomes" id="UP000612746">
    <property type="component" value="Unassembled WGS sequence"/>
</dbReference>
<name>A0A8H7UGW2_9FUNG</name>
<protein>
    <recommendedName>
        <fullName evidence="4">RRM domain-containing protein</fullName>
    </recommendedName>
</protein>
<dbReference type="OrthoDB" id="417481at2759"/>
<dbReference type="AlphaFoldDB" id="A0A8H7UGW2"/>
<feature type="region of interest" description="Disordered" evidence="1">
    <location>
        <begin position="347"/>
        <end position="371"/>
    </location>
</feature>
<accession>A0A8H7UGW2</accession>
<reference evidence="2" key="1">
    <citation type="submission" date="2020-12" db="EMBL/GenBank/DDBJ databases">
        <title>Metabolic potential, ecology and presence of endohyphal bacteria is reflected in genomic diversity of Mucoromycotina.</title>
        <authorList>
            <person name="Muszewska A."/>
            <person name="Okrasinska A."/>
            <person name="Steczkiewicz K."/>
            <person name="Drgas O."/>
            <person name="Orlowska M."/>
            <person name="Perlinska-Lenart U."/>
            <person name="Aleksandrzak-Piekarczyk T."/>
            <person name="Szatraj K."/>
            <person name="Zielenkiewicz U."/>
            <person name="Pilsyk S."/>
            <person name="Malc E."/>
            <person name="Mieczkowski P."/>
            <person name="Kruszewska J.S."/>
            <person name="Biernat P."/>
            <person name="Pawlowska J."/>
        </authorList>
    </citation>
    <scope>NUCLEOTIDE SEQUENCE</scope>
    <source>
        <strain evidence="2">WA0000051536</strain>
    </source>
</reference>